<name>A0A0F4GNM9_9PEZI</name>
<accession>A0A0F4GNM9</accession>
<dbReference type="Pfam" id="PF20253">
    <property type="entry name" value="DUF6604"/>
    <property type="match status" value="1"/>
</dbReference>
<dbReference type="EMBL" id="LAFY01000390">
    <property type="protein sequence ID" value="KJX98667.1"/>
    <property type="molecule type" value="Genomic_DNA"/>
</dbReference>
<evidence type="ECO:0000313" key="2">
    <source>
        <dbReference type="EMBL" id="KJX98667.1"/>
    </source>
</evidence>
<keyword evidence="3" id="KW-1185">Reference proteome</keyword>
<gene>
    <name evidence="2" type="ORF">TI39_contig398g00013</name>
</gene>
<proteinExistence type="predicted"/>
<dbReference type="OrthoDB" id="3650634at2759"/>
<feature type="non-terminal residue" evidence="2">
    <location>
        <position position="1"/>
    </location>
</feature>
<dbReference type="PANTHER" id="PTHR38795:SF1">
    <property type="entry name" value="DUF6604 DOMAIN-CONTAINING PROTEIN"/>
    <property type="match status" value="1"/>
</dbReference>
<dbReference type="STRING" id="1047168.A0A0F4GNM9"/>
<dbReference type="AlphaFoldDB" id="A0A0F4GNM9"/>
<dbReference type="PANTHER" id="PTHR38795">
    <property type="entry name" value="DUF6604 DOMAIN-CONTAINING PROTEIN"/>
    <property type="match status" value="1"/>
</dbReference>
<feature type="domain" description="DUF6604" evidence="1">
    <location>
        <begin position="5"/>
        <end position="159"/>
    </location>
</feature>
<reference evidence="2 3" key="1">
    <citation type="submission" date="2015-03" db="EMBL/GenBank/DDBJ databases">
        <title>RNA-seq based gene annotation and comparative genomics of four Zymoseptoria species reveal species-specific pathogenicity related genes and transposable element activity.</title>
        <authorList>
            <person name="Grandaubert J."/>
            <person name="Bhattacharyya A."/>
            <person name="Stukenbrock E.H."/>
        </authorList>
    </citation>
    <scope>NUCLEOTIDE SEQUENCE [LARGE SCALE GENOMIC DNA]</scope>
    <source>
        <strain evidence="2 3">Zb18110</strain>
    </source>
</reference>
<protein>
    <recommendedName>
        <fullName evidence="1">DUF6604 domain-containing protein</fullName>
    </recommendedName>
</protein>
<comment type="caution">
    <text evidence="2">The sequence shown here is derived from an EMBL/GenBank/DDBJ whole genome shotgun (WGS) entry which is preliminary data.</text>
</comment>
<evidence type="ECO:0000313" key="3">
    <source>
        <dbReference type="Proteomes" id="UP000033647"/>
    </source>
</evidence>
<evidence type="ECO:0000259" key="1">
    <source>
        <dbReference type="Pfam" id="PF20253"/>
    </source>
</evidence>
<dbReference type="Proteomes" id="UP000033647">
    <property type="component" value="Unassembled WGS sequence"/>
</dbReference>
<dbReference type="InterPro" id="IPR046539">
    <property type="entry name" value="DUF6604"/>
</dbReference>
<sequence length="194" mass="21676">DEMFEQSNEGHLYIIQVLKDVLAQLQVLKQTEPSVRPTKPTGETTVSVGPIINIFDALDLDDIAEPVVHLEVVKESKGKAPKDKKKSRAKDSRELFEIESSAEELFLLLFCFFKDLHDVQTYLSEMWVGYKNGHVSLTSAAATTDLAFDVVKQKEEDLLRSEWTTGADAGHTTTALDHLQSLQEARTVSAVPLY</sequence>
<organism evidence="2 3">
    <name type="scientific">Zymoseptoria brevis</name>
    <dbReference type="NCBI Taxonomy" id="1047168"/>
    <lineage>
        <taxon>Eukaryota</taxon>
        <taxon>Fungi</taxon>
        <taxon>Dikarya</taxon>
        <taxon>Ascomycota</taxon>
        <taxon>Pezizomycotina</taxon>
        <taxon>Dothideomycetes</taxon>
        <taxon>Dothideomycetidae</taxon>
        <taxon>Mycosphaerellales</taxon>
        <taxon>Mycosphaerellaceae</taxon>
        <taxon>Zymoseptoria</taxon>
    </lineage>
</organism>